<dbReference type="Gene3D" id="3.40.50.10490">
    <property type="entry name" value="Glucose-6-phosphate isomerase like protein, domain 1"/>
    <property type="match status" value="2"/>
</dbReference>
<dbReference type="SUPFAM" id="SSF53697">
    <property type="entry name" value="SIS domain"/>
    <property type="match status" value="1"/>
</dbReference>
<feature type="domain" description="SIS" evidence="6">
    <location>
        <begin position="191"/>
        <end position="332"/>
    </location>
</feature>
<dbReference type="GO" id="GO:0006487">
    <property type="term" value="P:protein N-linked glycosylation"/>
    <property type="evidence" value="ECO:0007669"/>
    <property type="project" value="TreeGrafter"/>
</dbReference>
<reference evidence="7 8" key="1">
    <citation type="submission" date="2020-08" db="EMBL/GenBank/DDBJ databases">
        <title>Genomic Encyclopedia of Type Strains, Phase IV (KMG-IV): sequencing the most valuable type-strain genomes for metagenomic binning, comparative biology and taxonomic classification.</title>
        <authorList>
            <person name="Goeker M."/>
        </authorList>
    </citation>
    <scope>NUCLEOTIDE SEQUENCE [LARGE SCALE GENOMIC DNA]</scope>
    <source>
        <strain evidence="7 8">DSM 5895</strain>
    </source>
</reference>
<dbReference type="PROSITE" id="PS51464">
    <property type="entry name" value="SIS"/>
    <property type="match status" value="2"/>
</dbReference>
<protein>
    <recommendedName>
        <fullName evidence="3">Glutamine--fructose-6-phosphate aminotransferase [isomerizing]</fullName>
        <ecNumber evidence="2">2.6.1.16</ecNumber>
    </recommendedName>
</protein>
<dbReference type="EC" id="2.6.1.16" evidence="2"/>
<proteinExistence type="predicted"/>
<comment type="catalytic activity">
    <reaction evidence="1">
        <text>D-fructose 6-phosphate + L-glutamine = D-glucosamine 6-phosphate + L-glutamate</text>
        <dbReference type="Rhea" id="RHEA:13237"/>
        <dbReference type="ChEBI" id="CHEBI:29985"/>
        <dbReference type="ChEBI" id="CHEBI:58359"/>
        <dbReference type="ChEBI" id="CHEBI:58725"/>
        <dbReference type="ChEBI" id="CHEBI:61527"/>
        <dbReference type="EC" id="2.6.1.16"/>
    </reaction>
</comment>
<gene>
    <name evidence="7" type="ORF">FHS55_000967</name>
</gene>
<dbReference type="GO" id="GO:0006002">
    <property type="term" value="P:fructose 6-phosphate metabolic process"/>
    <property type="evidence" value="ECO:0007669"/>
    <property type="project" value="TreeGrafter"/>
</dbReference>
<evidence type="ECO:0000256" key="2">
    <source>
        <dbReference type="ARBA" id="ARBA00012916"/>
    </source>
</evidence>
<keyword evidence="4" id="KW-0808">Transferase</keyword>
<keyword evidence="4" id="KW-0032">Aminotransferase</keyword>
<keyword evidence="8" id="KW-1185">Reference proteome</keyword>
<evidence type="ECO:0000313" key="7">
    <source>
        <dbReference type="EMBL" id="MBB3770381.1"/>
    </source>
</evidence>
<evidence type="ECO:0000256" key="3">
    <source>
        <dbReference type="ARBA" id="ARBA00016090"/>
    </source>
</evidence>
<evidence type="ECO:0000313" key="8">
    <source>
        <dbReference type="Proteomes" id="UP000533469"/>
    </source>
</evidence>
<accession>A0A839Z5Y1</accession>
<dbReference type="RefSeq" id="WP_183188483.1">
    <property type="nucleotide sequence ID" value="NZ_JACICD010000001.1"/>
</dbReference>
<evidence type="ECO:0000256" key="1">
    <source>
        <dbReference type="ARBA" id="ARBA00001031"/>
    </source>
</evidence>
<comment type="caution">
    <text evidence="7">The sequence shown here is derived from an EMBL/GenBank/DDBJ whole genome shotgun (WGS) entry which is preliminary data.</text>
</comment>
<dbReference type="Pfam" id="PF01380">
    <property type="entry name" value="SIS"/>
    <property type="match status" value="2"/>
</dbReference>
<organism evidence="7 8">
    <name type="scientific">Ancylobacter tetraedralis</name>
    <dbReference type="NCBI Taxonomy" id="217068"/>
    <lineage>
        <taxon>Bacteria</taxon>
        <taxon>Pseudomonadati</taxon>
        <taxon>Pseudomonadota</taxon>
        <taxon>Alphaproteobacteria</taxon>
        <taxon>Hyphomicrobiales</taxon>
        <taxon>Xanthobacteraceae</taxon>
        <taxon>Ancylobacter</taxon>
    </lineage>
</organism>
<dbReference type="InterPro" id="IPR001347">
    <property type="entry name" value="SIS_dom"/>
</dbReference>
<dbReference type="Proteomes" id="UP000533469">
    <property type="component" value="Unassembled WGS sequence"/>
</dbReference>
<dbReference type="PANTHER" id="PTHR10937:SF0">
    <property type="entry name" value="GLUTAMINE--FRUCTOSE-6-PHOSPHATE TRANSAMINASE (ISOMERIZING)"/>
    <property type="match status" value="1"/>
</dbReference>
<dbReference type="PANTHER" id="PTHR10937">
    <property type="entry name" value="GLUCOSAMINE--FRUCTOSE-6-PHOSPHATE AMINOTRANSFERASE, ISOMERIZING"/>
    <property type="match status" value="1"/>
</dbReference>
<dbReference type="GO" id="GO:0097367">
    <property type="term" value="F:carbohydrate derivative binding"/>
    <property type="evidence" value="ECO:0007669"/>
    <property type="project" value="InterPro"/>
</dbReference>
<name>A0A839Z5Y1_9HYPH</name>
<dbReference type="GO" id="GO:0006047">
    <property type="term" value="P:UDP-N-acetylglucosamine metabolic process"/>
    <property type="evidence" value="ECO:0007669"/>
    <property type="project" value="TreeGrafter"/>
</dbReference>
<evidence type="ECO:0000256" key="5">
    <source>
        <dbReference type="ARBA" id="ARBA00022962"/>
    </source>
</evidence>
<dbReference type="GO" id="GO:0004360">
    <property type="term" value="F:glutamine-fructose-6-phosphate transaminase (isomerizing) activity"/>
    <property type="evidence" value="ECO:0007669"/>
    <property type="project" value="UniProtKB-EC"/>
</dbReference>
<dbReference type="InterPro" id="IPR046348">
    <property type="entry name" value="SIS_dom_sf"/>
</dbReference>
<feature type="domain" description="SIS" evidence="6">
    <location>
        <begin position="31"/>
        <end position="172"/>
    </location>
</feature>
<keyword evidence="5" id="KW-0315">Glutamine amidotransferase</keyword>
<evidence type="ECO:0000259" key="6">
    <source>
        <dbReference type="PROSITE" id="PS51464"/>
    </source>
</evidence>
<dbReference type="AlphaFoldDB" id="A0A839Z5Y1"/>
<evidence type="ECO:0000256" key="4">
    <source>
        <dbReference type="ARBA" id="ARBA00022576"/>
    </source>
</evidence>
<dbReference type="EMBL" id="JACICD010000001">
    <property type="protein sequence ID" value="MBB3770381.1"/>
    <property type="molecule type" value="Genomic_DNA"/>
</dbReference>
<sequence>MMTESRPMLEDVARQPAILASLMSRAADFRAAAGVLGGREGRVLVTSCGDGHFAAMAACSSASRLGLDWRAVGPLDLLVGADERRDGDRVIAVSMSGNVDRTVEAARMAQARGLPILALVNGEGGRLGALARRKISLDLPDIAPFLCGTASYTATLAALLLFAQGLAGRPEPDLSPLAAVQRGARAAALPVTAEIARQGFSGVRLLAAGAEQGTAAYGAAKFVELTRLSVWSGELEEFAHSQYWSMPRTDLVVILATHPVVAGYARESTRALAELGVSTLAIDTADAPVETATWRVTLPPVDTALAPLASAIPLQLLAYRMAEAAGLDPDTRLHLKNDAERFRVSRMLTRRSLLGTGL</sequence>